<dbReference type="PANTHER" id="PTHR42678:SF34">
    <property type="entry name" value="OS04G0183300 PROTEIN"/>
    <property type="match status" value="1"/>
</dbReference>
<sequence length="519" mass="54861">MLGIAYGMGSIVRQLVQSFAGDYAPVASKAVPPGTEYLSVKELGTQMSRPDGLTSADLVTYLQERIRKVDPQLSSVIELNPEALETARELDRERASGKVRGPLHGIPILLKDTIETAGMQTSAGAFGLVGATAGKNAPLVDYLIKQGAVILGKTNMTELAGFRGGPDGFSRRGGQTRNPHEPGADVGGSSSGSAAAVAAGLAPLAVGAETNGSIIVPAAFNGVVGLKPSVGLLNRNGIIPASQRQDTPGPMARSVFDVALMLNAMSGSDPQDPASVGAPQGIDYTELLVPGALKGKRIGYPATFSANGETLPVENSAQFSRTLEVLREQGAVLVPVNMRLADASRYDELLLSDVKEELNGYLAKRSGLPVKSLTDLIKFNDERDGIDVDHQPVLKEISASTLTPEQRKPLWDELIQDFRSTVDDPIKEEKLDAMVSNFETNSYFGVAAAGYPGIAVPSGTNEDGLPTSAYFFGTRWSEPTLLAVAHGYEQAAEAAISLGFDRAHNFTSQMGRRVPQLQS</sequence>
<evidence type="ECO:0000313" key="4">
    <source>
        <dbReference type="Proteomes" id="UP000036608"/>
    </source>
</evidence>
<evidence type="ECO:0000259" key="2">
    <source>
        <dbReference type="Pfam" id="PF01425"/>
    </source>
</evidence>
<gene>
    <name evidence="3" type="ORF">AA957_20925</name>
</gene>
<proteinExistence type="predicted"/>
<evidence type="ECO:0000313" key="3">
    <source>
        <dbReference type="EMBL" id="AKS08488.1"/>
    </source>
</evidence>
<dbReference type="RefSeq" id="WP_049711862.1">
    <property type="nucleotide sequence ID" value="NZ_CP011507.1"/>
</dbReference>
<protein>
    <submittedName>
        <fullName evidence="3">Amidase</fullName>
    </submittedName>
</protein>
<dbReference type="InterPro" id="IPR023631">
    <property type="entry name" value="Amidase_dom"/>
</dbReference>
<name>A0A0H5AEI6_9PSED</name>
<dbReference type="PANTHER" id="PTHR42678">
    <property type="entry name" value="AMIDASE"/>
    <property type="match status" value="1"/>
</dbReference>
<accession>A0A0H5AEI6</accession>
<dbReference type="OrthoDB" id="8872210at2"/>
<dbReference type="Proteomes" id="UP000036608">
    <property type="component" value="Chromosome"/>
</dbReference>
<reference evidence="3 4" key="1">
    <citation type="journal article" date="2015" name="Genome Announc.">
        <title>Complete Genome Sequence of the Rhizobacterium Pseudomonas trivialis Strain IHBB745 with Multiple Plant Growth-Promoting Activities and Tolerance to Desiccation and Alkalinity.</title>
        <authorList>
            <person name="Gulati A."/>
            <person name="Swarnkar M.K."/>
            <person name="Vyas P."/>
            <person name="Rahi P."/>
            <person name="Thakur R."/>
            <person name="Thakur N."/>
            <person name="Singh A.K."/>
        </authorList>
    </citation>
    <scope>NUCLEOTIDE SEQUENCE [LARGE SCALE GENOMIC DNA]</scope>
    <source>
        <strain evidence="4">745</strain>
    </source>
</reference>
<evidence type="ECO:0000256" key="1">
    <source>
        <dbReference type="SAM" id="MobiDB-lite"/>
    </source>
</evidence>
<dbReference type="InterPro" id="IPR036928">
    <property type="entry name" value="AS_sf"/>
</dbReference>
<dbReference type="Pfam" id="PF01425">
    <property type="entry name" value="Amidase"/>
    <property type="match status" value="1"/>
</dbReference>
<organism evidence="3 4">
    <name type="scientific">Pseudomonas trivialis</name>
    <dbReference type="NCBI Taxonomy" id="200450"/>
    <lineage>
        <taxon>Bacteria</taxon>
        <taxon>Pseudomonadati</taxon>
        <taxon>Pseudomonadota</taxon>
        <taxon>Gammaproteobacteria</taxon>
        <taxon>Pseudomonadales</taxon>
        <taxon>Pseudomonadaceae</taxon>
        <taxon>Pseudomonas</taxon>
    </lineage>
</organism>
<reference evidence="4" key="2">
    <citation type="submission" date="2015-05" db="EMBL/GenBank/DDBJ databases">
        <authorList>
            <person name="Swarnkar M.K."/>
            <person name="Vyas P."/>
            <person name="Rahi P."/>
            <person name="Thakur R."/>
            <person name="Thakur N."/>
            <person name="Singh A.K."/>
            <person name="Gulati A."/>
        </authorList>
    </citation>
    <scope>NUCLEOTIDE SEQUENCE [LARGE SCALE GENOMIC DNA]</scope>
    <source>
        <strain evidence="4">745</strain>
    </source>
</reference>
<feature type="region of interest" description="Disordered" evidence="1">
    <location>
        <begin position="162"/>
        <end position="190"/>
    </location>
</feature>
<dbReference type="KEGG" id="ptv:AA957_20925"/>
<dbReference type="Gene3D" id="3.90.1300.10">
    <property type="entry name" value="Amidase signature (AS) domain"/>
    <property type="match status" value="1"/>
</dbReference>
<feature type="domain" description="Amidase" evidence="2">
    <location>
        <begin position="57"/>
        <end position="342"/>
    </location>
</feature>
<dbReference type="PATRIC" id="fig|200450.3.peg.4296"/>
<dbReference type="EMBL" id="CP011507">
    <property type="protein sequence ID" value="AKS08488.1"/>
    <property type="molecule type" value="Genomic_DNA"/>
</dbReference>
<dbReference type="SUPFAM" id="SSF75304">
    <property type="entry name" value="Amidase signature (AS) enzymes"/>
    <property type="match status" value="1"/>
</dbReference>
<dbReference type="AlphaFoldDB" id="A0A0H5AEI6"/>